<comment type="caution">
    <text evidence="5">The sequence shown here is derived from an EMBL/GenBank/DDBJ whole genome shotgun (WGS) entry which is preliminary data.</text>
</comment>
<evidence type="ECO:0000313" key="7">
    <source>
        <dbReference type="Proteomes" id="UP000238325"/>
    </source>
</evidence>
<evidence type="ECO:0000313" key="6">
    <source>
        <dbReference type="EMBL" id="PRB92887.1"/>
    </source>
</evidence>
<evidence type="ECO:0000259" key="4">
    <source>
        <dbReference type="Pfam" id="PF14905"/>
    </source>
</evidence>
<keyword evidence="5" id="KW-0675">Receptor</keyword>
<gene>
    <name evidence="5" type="ORF">CQ022_08900</name>
    <name evidence="6" type="ORF">CQ033_02570</name>
</gene>
<dbReference type="SUPFAM" id="SSF56935">
    <property type="entry name" value="Porins"/>
    <property type="match status" value="1"/>
</dbReference>
<keyword evidence="3" id="KW-0998">Cell outer membrane</keyword>
<dbReference type="EMBL" id="PCPH01000001">
    <property type="protein sequence ID" value="PRB92887.1"/>
    <property type="molecule type" value="Genomic_DNA"/>
</dbReference>
<sequence length="709" mass="81283">MVNGNIHSDLIVQAAKETDIKEVKLTAKKRLVERKIDRLVFNVENSVSAQGGDAMDALKLTPGVRIQGDEIKLSGKSSVKVMVNDRIIQLSGDDLYNYLKSIPVANIRKIEVITNPPAQYDAEGNSGLINIQLKEVTQDNWKVTLRSVYQQATYATFLHAVGLTYKKDKFSALVDLNYQYGKNIYTNDINYYYPNEHWNNNIYNRNHQKNLGIVMNLKYNLTKRSSIGTQLISSFSNNTSDEFNNNFSRNYTDGAVIKNYKTEGMSSGKPKNVSLNVNYTLDLDDKGKKFSVDADYFNGVSPKDNNFSSLLQDFEGNSSENQFAINNSHQDIKNYSLKADVELPGSWADFAFGVKATSTTTDNKVDSKFYNKIDESLLSSQADHFLYKENLQMIYISVLKHFGEKWDVKAGLRGENTQTNANSFSVNQEIKRNYFKIFPTAYVSFKPNEDHVLSLNFGRRIQRPGFWEMNPARWYMSPKSYTEGNPFLQPAYSYNIEFNYSYKSLLNLSLFNSNKRDGYGQVTVHDIMNDSQAFKRLNYFDSSSLGGSLSFNYDLFSWWNTATEVSAYYNELNPKIDLFSNFYSGWGGYTTSTNTFSLNKKKTFLATLYYEYNYPAVQGIINSSSSSTLNIGFRSLLFNKKLTVGLNFDDIFRKNLTLYNNRSQDINQTFLQYYDTRQFRVSLTYKFGSTKLSMEERETGNQDEKNRSN</sequence>
<dbReference type="Gene3D" id="2.40.170.20">
    <property type="entry name" value="TonB-dependent receptor, beta-barrel domain"/>
    <property type="match status" value="1"/>
</dbReference>
<evidence type="ECO:0000313" key="8">
    <source>
        <dbReference type="Proteomes" id="UP000238534"/>
    </source>
</evidence>
<dbReference type="Pfam" id="PF14905">
    <property type="entry name" value="OMP_b-brl_3"/>
    <property type="match status" value="1"/>
</dbReference>
<evidence type="ECO:0000256" key="3">
    <source>
        <dbReference type="ARBA" id="ARBA00023237"/>
    </source>
</evidence>
<dbReference type="PANTHER" id="PTHR40980:SF4">
    <property type="entry name" value="TONB-DEPENDENT RECEPTOR-LIKE BETA-BARREL DOMAIN-CONTAINING PROTEIN"/>
    <property type="match status" value="1"/>
</dbReference>
<dbReference type="GO" id="GO:0009279">
    <property type="term" value="C:cell outer membrane"/>
    <property type="evidence" value="ECO:0007669"/>
    <property type="project" value="UniProtKB-SubCell"/>
</dbReference>
<feature type="domain" description="Outer membrane protein beta-barrel" evidence="4">
    <location>
        <begin position="282"/>
        <end position="685"/>
    </location>
</feature>
<accession>A0A2S9D3C0</accession>
<organism evidence="5 8">
    <name type="scientific">Chryseobacterium culicis</name>
    <dbReference type="NCBI Taxonomy" id="680127"/>
    <lineage>
        <taxon>Bacteria</taxon>
        <taxon>Pseudomonadati</taxon>
        <taxon>Bacteroidota</taxon>
        <taxon>Flavobacteriia</taxon>
        <taxon>Flavobacteriales</taxon>
        <taxon>Weeksellaceae</taxon>
        <taxon>Chryseobacterium group</taxon>
        <taxon>Chryseobacterium</taxon>
    </lineage>
</organism>
<dbReference type="Proteomes" id="UP000238325">
    <property type="component" value="Unassembled WGS sequence"/>
</dbReference>
<dbReference type="Proteomes" id="UP000238534">
    <property type="component" value="Unassembled WGS sequence"/>
</dbReference>
<dbReference type="Gene3D" id="2.170.130.10">
    <property type="entry name" value="TonB-dependent receptor, plug domain"/>
    <property type="match status" value="1"/>
</dbReference>
<dbReference type="EMBL" id="PCPP01000001">
    <property type="protein sequence ID" value="PRB87211.1"/>
    <property type="molecule type" value="Genomic_DNA"/>
</dbReference>
<dbReference type="AlphaFoldDB" id="A0A2S9D3C0"/>
<dbReference type="PANTHER" id="PTHR40980">
    <property type="entry name" value="PLUG DOMAIN-CONTAINING PROTEIN"/>
    <property type="match status" value="1"/>
</dbReference>
<protein>
    <submittedName>
        <fullName evidence="5">TonB-dependent receptor</fullName>
    </submittedName>
</protein>
<evidence type="ECO:0000256" key="2">
    <source>
        <dbReference type="ARBA" id="ARBA00023136"/>
    </source>
</evidence>
<reference evidence="7 8" key="1">
    <citation type="submission" date="2017-09" db="EMBL/GenBank/DDBJ databases">
        <title>Genomic, metabolic, and phenotypic characteristics of bacterial isolates from the natural microbiome of the model nematode Caenorhabditis elegans.</title>
        <authorList>
            <person name="Zimmermann J."/>
            <person name="Obeng N."/>
            <person name="Yang W."/>
            <person name="Obeng O."/>
            <person name="Kissoyan K."/>
            <person name="Pees B."/>
            <person name="Dirksen P."/>
            <person name="Hoppner M."/>
            <person name="Franke A."/>
            <person name="Rosenstiel P."/>
            <person name="Leippe M."/>
            <person name="Dierking K."/>
            <person name="Kaleta C."/>
            <person name="Schulenburg H."/>
        </authorList>
    </citation>
    <scope>NUCLEOTIDE SEQUENCE [LARGE SCALE GENOMIC DNA]</scope>
    <source>
        <strain evidence="5 8">MYb25</strain>
        <strain evidence="6 7">MYb44</strain>
    </source>
</reference>
<dbReference type="InterPro" id="IPR037066">
    <property type="entry name" value="Plug_dom_sf"/>
</dbReference>
<name>A0A2S9D3C0_CHRCI</name>
<keyword evidence="2" id="KW-0472">Membrane</keyword>
<dbReference type="InterPro" id="IPR036942">
    <property type="entry name" value="Beta-barrel_TonB_sf"/>
</dbReference>
<keyword evidence="7" id="KW-1185">Reference proteome</keyword>
<evidence type="ECO:0000256" key="1">
    <source>
        <dbReference type="ARBA" id="ARBA00004442"/>
    </source>
</evidence>
<dbReference type="OrthoDB" id="8764943at2"/>
<comment type="subcellular location">
    <subcellularLocation>
        <location evidence="1">Cell outer membrane</location>
    </subcellularLocation>
</comment>
<dbReference type="InterPro" id="IPR041700">
    <property type="entry name" value="OMP_b-brl_3"/>
</dbReference>
<evidence type="ECO:0000313" key="5">
    <source>
        <dbReference type="EMBL" id="PRB87211.1"/>
    </source>
</evidence>
<proteinExistence type="predicted"/>